<protein>
    <submittedName>
        <fullName evidence="1">Sensory rhodopsin transducer</fullName>
    </submittedName>
</protein>
<dbReference type="Pfam" id="PF07100">
    <property type="entry name" value="ASRT"/>
    <property type="match status" value="1"/>
</dbReference>
<accession>A0A8S0X6Z1</accession>
<name>A0A8S0X6Z1_9GAMM</name>
<dbReference type="InterPro" id="IPR036698">
    <property type="entry name" value="TM1070-like_sf"/>
</dbReference>
<keyword evidence="2" id="KW-1185">Reference proteome</keyword>
<dbReference type="EMBL" id="CADCXN010000020">
    <property type="protein sequence ID" value="CAA9889625.1"/>
    <property type="molecule type" value="Genomic_DNA"/>
</dbReference>
<evidence type="ECO:0000313" key="1">
    <source>
        <dbReference type="EMBL" id="CAA9889625.1"/>
    </source>
</evidence>
<evidence type="ECO:0000313" key="2">
    <source>
        <dbReference type="Proteomes" id="UP000494216"/>
    </source>
</evidence>
<dbReference type="InterPro" id="IPR009794">
    <property type="entry name" value="ASRT"/>
</dbReference>
<organism evidence="1 2">
    <name type="scientific">Candidatus Methylobacter favarea</name>
    <dbReference type="NCBI Taxonomy" id="2707345"/>
    <lineage>
        <taxon>Bacteria</taxon>
        <taxon>Pseudomonadati</taxon>
        <taxon>Pseudomonadota</taxon>
        <taxon>Gammaproteobacteria</taxon>
        <taxon>Methylococcales</taxon>
        <taxon>Methylococcaceae</taxon>
        <taxon>Methylobacter</taxon>
    </lineage>
</organism>
<comment type="caution">
    <text evidence="1">The sequence shown here is derived from an EMBL/GenBank/DDBJ whole genome shotgun (WGS) entry which is preliminary data.</text>
</comment>
<dbReference type="SUPFAM" id="SSF89232">
    <property type="entry name" value="Hypothetical protein TM1070"/>
    <property type="match status" value="1"/>
</dbReference>
<reference evidence="1 2" key="1">
    <citation type="submission" date="2020-02" db="EMBL/GenBank/DDBJ databases">
        <authorList>
            <person name="Hogendoorn C."/>
        </authorList>
    </citation>
    <scope>NUCLEOTIDE SEQUENCE [LARGE SCALE GENOMIC DNA]</scope>
    <source>
        <strain evidence="1">METHB21</strain>
    </source>
</reference>
<proteinExistence type="predicted"/>
<sequence>MRTLHVRFNEFTDPEPVPHNTDYASVIESDIPIVVQHTRLDSRQSALALMTTMAYPAPTGSLP</sequence>
<gene>
    <name evidence="1" type="ORF">METHB2_1160001</name>
</gene>
<dbReference type="Proteomes" id="UP000494216">
    <property type="component" value="Unassembled WGS sequence"/>
</dbReference>
<dbReference type="AlphaFoldDB" id="A0A8S0X6Z1"/>
<dbReference type="Gene3D" id="2.60.290.11">
    <property type="entry name" value="TM1070-like"/>
    <property type="match status" value="1"/>
</dbReference>